<dbReference type="Proteomes" id="UP000694421">
    <property type="component" value="Unplaced"/>
</dbReference>
<proteinExistence type="inferred from homology"/>
<dbReference type="GeneTree" id="ENSGT00390000013722"/>
<keyword evidence="5" id="KW-0833">Ubl conjugation pathway</keyword>
<evidence type="ECO:0000256" key="1">
    <source>
        <dbReference type="ARBA" id="ARBA00006762"/>
    </source>
</evidence>
<protein>
    <recommendedName>
        <fullName evidence="2">Anaphase-promoting complex subunit 10</fullName>
    </recommendedName>
    <alternativeName>
        <fullName evidence="9">Cyclosome subunit 10</fullName>
    </alternativeName>
</protein>
<evidence type="ECO:0000256" key="6">
    <source>
        <dbReference type="ARBA" id="ARBA00023306"/>
    </source>
</evidence>
<evidence type="ECO:0000256" key="7">
    <source>
        <dbReference type="ARBA" id="ARBA00045696"/>
    </source>
</evidence>
<dbReference type="GO" id="GO:0051301">
    <property type="term" value="P:cell division"/>
    <property type="evidence" value="ECO:0007669"/>
    <property type="project" value="UniProtKB-KW"/>
</dbReference>
<evidence type="ECO:0000256" key="9">
    <source>
        <dbReference type="ARBA" id="ARBA00078348"/>
    </source>
</evidence>
<evidence type="ECO:0000259" key="10">
    <source>
        <dbReference type="PROSITE" id="PS51284"/>
    </source>
</evidence>
<keyword evidence="6" id="KW-0131">Cell cycle</keyword>
<dbReference type="InterPro" id="IPR016901">
    <property type="entry name" value="APC10/Doc1"/>
</dbReference>
<dbReference type="GO" id="GO:0005680">
    <property type="term" value="C:anaphase-promoting complex"/>
    <property type="evidence" value="ECO:0007669"/>
    <property type="project" value="InterPro"/>
</dbReference>
<dbReference type="InterPro" id="IPR004939">
    <property type="entry name" value="APC_su10/DOC_dom"/>
</dbReference>
<name>A0A8D0ASK8_SALMN</name>
<dbReference type="PANTHER" id="PTHR12936">
    <property type="entry name" value="ANAPHASE-PROMOTING COMPLEX 10"/>
    <property type="match status" value="1"/>
</dbReference>
<dbReference type="GO" id="GO:0070979">
    <property type="term" value="P:protein K11-linked ubiquitination"/>
    <property type="evidence" value="ECO:0007669"/>
    <property type="project" value="TreeGrafter"/>
</dbReference>
<dbReference type="Pfam" id="PF03256">
    <property type="entry name" value="ANAPC10"/>
    <property type="match status" value="1"/>
</dbReference>
<sequence length="288" mass="32499">MTTANKTPPGADPKQLERTGTVREIGSQAVWSLSSCKPGFGVDQLRDDNLETYWQSDGSQPHLVNIQFRRKTTVKTLCIYADYKSDESYTPSKISVRVGNNFHNLQEIRQLELVEPSGWIHVPLTDTHKKPIRTFMIQIAVLANHQNGRDTHMRQIKVYTPVEESSIGKFPRCTTIDFMMYRSIRTQPRFLNQLPFVRRSLGAQEESWTVIGVMDSSALSVLRRGQITEDNKLKCEHKIIRGALLDQSTVHLVQHPVSHNGPLIASGLSEAEDKGNTFTCSRLLADGL</sequence>
<keyword evidence="3" id="KW-0132">Cell division</keyword>
<evidence type="ECO:0000256" key="4">
    <source>
        <dbReference type="ARBA" id="ARBA00022776"/>
    </source>
</evidence>
<accession>A0A8D0ASK8</accession>
<dbReference type="PANTHER" id="PTHR12936:SF0">
    <property type="entry name" value="ANAPHASE-PROMOTING COMPLEX SUBUNIT 10"/>
    <property type="match status" value="1"/>
</dbReference>
<comment type="subunit">
    <text evidence="8">The mammalian APC/C is composed at least of 14 distinct subunits ANAPC1, ANAPC2, CDC27/APC3, ANAPC4, ANAPC5, CDC16/APC6, ANAPC7, CDC23/APC8, ANAPC10, ANAPC11, CDC26/APC12, ANAPC13, ANAPC15 and ANAPC16 that assemble into a complex of at least 19 chains with a combined molecular mass of around 1.2 MDa; APC/C interacts with FZR1 and FBXO5. The C-terminus of APC10 binds to CDC27/APC3. Interacts with PIWIL1; interaction only takes place when PIWIL1 binds piRNA. Interacts with FBXO43; the interaction is direct.</text>
</comment>
<dbReference type="PROSITE" id="PS51284">
    <property type="entry name" value="DOC"/>
    <property type="match status" value="1"/>
</dbReference>
<organism evidence="11 12">
    <name type="scientific">Salvator merianae</name>
    <name type="common">Argentine black and white tegu</name>
    <name type="synonym">Tupinambis merianae</name>
    <dbReference type="NCBI Taxonomy" id="96440"/>
    <lineage>
        <taxon>Eukaryota</taxon>
        <taxon>Metazoa</taxon>
        <taxon>Chordata</taxon>
        <taxon>Craniata</taxon>
        <taxon>Vertebrata</taxon>
        <taxon>Euteleostomi</taxon>
        <taxon>Lepidosauria</taxon>
        <taxon>Squamata</taxon>
        <taxon>Bifurcata</taxon>
        <taxon>Unidentata</taxon>
        <taxon>Episquamata</taxon>
        <taxon>Laterata</taxon>
        <taxon>Teiioidea</taxon>
        <taxon>Teiidae</taxon>
        <taxon>Salvator</taxon>
    </lineage>
</organism>
<dbReference type="SUPFAM" id="SSF49785">
    <property type="entry name" value="Galactose-binding domain-like"/>
    <property type="match status" value="1"/>
</dbReference>
<dbReference type="CDD" id="cd08366">
    <property type="entry name" value="APC10"/>
    <property type="match status" value="1"/>
</dbReference>
<dbReference type="InterPro" id="IPR008979">
    <property type="entry name" value="Galactose-bd-like_sf"/>
</dbReference>
<dbReference type="SMART" id="SM01337">
    <property type="entry name" value="APC10"/>
    <property type="match status" value="1"/>
</dbReference>
<evidence type="ECO:0000256" key="2">
    <source>
        <dbReference type="ARBA" id="ARBA00013927"/>
    </source>
</evidence>
<dbReference type="OMA" id="DDCMDTY"/>
<dbReference type="Gene3D" id="2.60.120.260">
    <property type="entry name" value="Galactose-binding domain-like"/>
    <property type="match status" value="1"/>
</dbReference>
<evidence type="ECO:0000313" key="11">
    <source>
        <dbReference type="Ensembl" id="ENSSMRP00000000006.1"/>
    </source>
</evidence>
<comment type="similarity">
    <text evidence="1">Belongs to the APC10 family.</text>
</comment>
<feature type="domain" description="DOC" evidence="10">
    <location>
        <begin position="1"/>
        <end position="185"/>
    </location>
</feature>
<reference evidence="11" key="2">
    <citation type="submission" date="2025-09" db="UniProtKB">
        <authorList>
            <consortium name="Ensembl"/>
        </authorList>
    </citation>
    <scope>IDENTIFICATION</scope>
</reference>
<dbReference type="FunFam" id="2.60.120.260:FF:000019">
    <property type="entry name" value="Anaphase-promoting complex subunit 10"/>
    <property type="match status" value="1"/>
</dbReference>
<keyword evidence="12" id="KW-1185">Reference proteome</keyword>
<dbReference type="GO" id="GO:0031145">
    <property type="term" value="P:anaphase-promoting complex-dependent catabolic process"/>
    <property type="evidence" value="ECO:0007669"/>
    <property type="project" value="InterPro"/>
</dbReference>
<evidence type="ECO:0000256" key="3">
    <source>
        <dbReference type="ARBA" id="ARBA00022618"/>
    </source>
</evidence>
<evidence type="ECO:0000256" key="8">
    <source>
        <dbReference type="ARBA" id="ARBA00063902"/>
    </source>
</evidence>
<evidence type="ECO:0000256" key="5">
    <source>
        <dbReference type="ARBA" id="ARBA00022786"/>
    </source>
</evidence>
<keyword evidence="4" id="KW-0498">Mitosis</keyword>
<dbReference type="Ensembl" id="ENSSMRT00000000011.1">
    <property type="protein sequence ID" value="ENSSMRP00000000006.1"/>
    <property type="gene ID" value="ENSSMRG00000000015.1"/>
</dbReference>
<dbReference type="AlphaFoldDB" id="A0A8D0ASK8"/>
<comment type="function">
    <text evidence="7">Component of the anaphase promoting complex/cyclosome (APC/C), a cell cycle-regulated E3 ubiquitin ligase that controls progression through mitosis and the G1 phase of the cell cycle. The APC/C complex acts by mediating ubiquitination and subsequent degradation of target proteins: it mainly mediates the formation of 'Lys-11'-linked polyubiquitin chains and, to a lower extent, the formation of 'Lys-48'- and 'Lys-63'-linked polyubiquitin chains. The APC/C complex catalyzes assembly of branched 'Lys-11'-/'Lys-48'-linked branched ubiquitin chains on target proteins.</text>
</comment>
<reference evidence="11" key="1">
    <citation type="submission" date="2025-08" db="UniProtKB">
        <authorList>
            <consortium name="Ensembl"/>
        </authorList>
    </citation>
    <scope>IDENTIFICATION</scope>
</reference>
<evidence type="ECO:0000313" key="12">
    <source>
        <dbReference type="Proteomes" id="UP000694421"/>
    </source>
</evidence>